<keyword evidence="1 3" id="KW-0807">Transducer</keyword>
<evidence type="ECO:0000256" key="2">
    <source>
        <dbReference type="ARBA" id="ARBA00029447"/>
    </source>
</evidence>
<evidence type="ECO:0000259" key="6">
    <source>
        <dbReference type="PROSITE" id="PS50885"/>
    </source>
</evidence>
<dbReference type="EMBL" id="SORI01000005">
    <property type="protein sequence ID" value="TDY61590.1"/>
    <property type="molecule type" value="Genomic_DNA"/>
</dbReference>
<reference evidence="7 8" key="1">
    <citation type="submission" date="2019-03" db="EMBL/GenBank/DDBJ databases">
        <title>Genomic Encyclopedia of Type Strains, Phase IV (KMG-IV): sequencing the most valuable type-strain genomes for metagenomic binning, comparative biology and taxonomic classification.</title>
        <authorList>
            <person name="Goeker M."/>
        </authorList>
    </citation>
    <scope>NUCLEOTIDE SEQUENCE [LARGE SCALE GENOMIC DNA]</scope>
    <source>
        <strain evidence="7 8">DSM 25964</strain>
    </source>
</reference>
<dbReference type="GO" id="GO:0007165">
    <property type="term" value="P:signal transduction"/>
    <property type="evidence" value="ECO:0007669"/>
    <property type="project" value="UniProtKB-KW"/>
</dbReference>
<dbReference type="InterPro" id="IPR033462">
    <property type="entry name" value="Cache_3-Cache_2"/>
</dbReference>
<gene>
    <name evidence="7" type="ORF">C8D99_1051</name>
</gene>
<feature type="domain" description="HAMP" evidence="6">
    <location>
        <begin position="338"/>
        <end position="392"/>
    </location>
</feature>
<sequence>MKLNRLATRILAVVIVLLALAVGGIGFYAMHIGGQGLEDSARQYEITLAESLSYRMDATFNKFDGMLQALSALVTTRFTSLPNPDVADIVVPQFGAQNGKFMTDLGIQSPEARRLFIIFNPEIYGTEKTFMVAFERADAGSLFMFLDGKNMSPAQLIDRNDPSSAWFWRPLDTIAPYWGDIQRSESGEEVVVYSQPVLIDGRVAAIVGMTFSFNFVRTVLDSVKIYDTGYAFLLNRDLKYLHHPTLKFEGPGFREVVDGSFAKYADAVISEKKGRIDYLWNGVPKTMSYWTLANGYVVFAAADVTESLSAVGAMRRAVYIGIIGVLVVASIVVILFSRSLARPLRAAAERARYVAETGDLTASVEADTSIEEIRNVADAVNRMISGTAGTVREILESASKVLSRAEDMSAASEQSSASVQEVIGLVGKVSKNTHDTVSAIEEANAGVEEVASASQAGAKAAAESGEQAQEISLAAEKGGRALDEMATLIEDVSGAGSQVSAAVTELAKSVSGITGFVNTITQIADQTNLLAL</sequence>
<feature type="domain" description="Methyl-accepting transducer" evidence="5">
    <location>
        <begin position="411"/>
        <end position="532"/>
    </location>
</feature>
<dbReference type="InterPro" id="IPR003660">
    <property type="entry name" value="HAMP_dom"/>
</dbReference>
<organism evidence="7 8">
    <name type="scientific">Aminivibrio pyruvatiphilus</name>
    <dbReference type="NCBI Taxonomy" id="1005740"/>
    <lineage>
        <taxon>Bacteria</taxon>
        <taxon>Thermotogati</taxon>
        <taxon>Synergistota</taxon>
        <taxon>Synergistia</taxon>
        <taxon>Synergistales</taxon>
        <taxon>Aminobacteriaceae</taxon>
        <taxon>Aminivibrio</taxon>
    </lineage>
</organism>
<dbReference type="Proteomes" id="UP000295066">
    <property type="component" value="Unassembled WGS sequence"/>
</dbReference>
<dbReference type="GO" id="GO:0016020">
    <property type="term" value="C:membrane"/>
    <property type="evidence" value="ECO:0007669"/>
    <property type="project" value="InterPro"/>
</dbReference>
<evidence type="ECO:0000256" key="4">
    <source>
        <dbReference type="SAM" id="Phobius"/>
    </source>
</evidence>
<dbReference type="Gene3D" id="1.10.287.950">
    <property type="entry name" value="Methyl-accepting chemotaxis protein"/>
    <property type="match status" value="1"/>
</dbReference>
<dbReference type="Pfam" id="PF00672">
    <property type="entry name" value="HAMP"/>
    <property type="match status" value="1"/>
</dbReference>
<accession>A0A4R8M7X0</accession>
<feature type="transmembrane region" description="Helical" evidence="4">
    <location>
        <begin position="317"/>
        <end position="336"/>
    </location>
</feature>
<dbReference type="PANTHER" id="PTHR32089:SF112">
    <property type="entry name" value="LYSOZYME-LIKE PROTEIN-RELATED"/>
    <property type="match status" value="1"/>
</dbReference>
<proteinExistence type="inferred from homology"/>
<dbReference type="PROSITE" id="PS50111">
    <property type="entry name" value="CHEMOTAXIS_TRANSDUC_2"/>
    <property type="match status" value="1"/>
</dbReference>
<dbReference type="InterPro" id="IPR004089">
    <property type="entry name" value="MCPsignal_dom"/>
</dbReference>
<evidence type="ECO:0000256" key="1">
    <source>
        <dbReference type="ARBA" id="ARBA00023224"/>
    </source>
</evidence>
<dbReference type="Pfam" id="PF17201">
    <property type="entry name" value="Cache_3-Cache_2"/>
    <property type="match status" value="1"/>
</dbReference>
<dbReference type="RefSeq" id="WP_133957045.1">
    <property type="nucleotide sequence ID" value="NZ_SORI01000005.1"/>
</dbReference>
<feature type="non-terminal residue" evidence="7">
    <location>
        <position position="532"/>
    </location>
</feature>
<evidence type="ECO:0000259" key="5">
    <source>
        <dbReference type="PROSITE" id="PS50111"/>
    </source>
</evidence>
<evidence type="ECO:0000313" key="8">
    <source>
        <dbReference type="Proteomes" id="UP000295066"/>
    </source>
</evidence>
<name>A0A4R8M7X0_9BACT</name>
<keyword evidence="8" id="KW-1185">Reference proteome</keyword>
<dbReference type="OrthoDB" id="4547at2"/>
<keyword evidence="4" id="KW-0472">Membrane</keyword>
<dbReference type="SMART" id="SM00304">
    <property type="entry name" value="HAMP"/>
    <property type="match status" value="1"/>
</dbReference>
<dbReference type="CDD" id="cd06225">
    <property type="entry name" value="HAMP"/>
    <property type="match status" value="1"/>
</dbReference>
<dbReference type="CDD" id="cd12912">
    <property type="entry name" value="PDC2_MCP_like"/>
    <property type="match status" value="1"/>
</dbReference>
<comment type="caution">
    <text evidence="7">The sequence shown here is derived from an EMBL/GenBank/DDBJ whole genome shotgun (WGS) entry which is preliminary data.</text>
</comment>
<dbReference type="SUPFAM" id="SSF58104">
    <property type="entry name" value="Methyl-accepting chemotaxis protein (MCP) signaling domain"/>
    <property type="match status" value="2"/>
</dbReference>
<keyword evidence="4" id="KW-0812">Transmembrane</keyword>
<dbReference type="PANTHER" id="PTHR32089">
    <property type="entry name" value="METHYL-ACCEPTING CHEMOTAXIS PROTEIN MCPB"/>
    <property type="match status" value="1"/>
</dbReference>
<dbReference type="Gene3D" id="6.10.340.10">
    <property type="match status" value="1"/>
</dbReference>
<dbReference type="AlphaFoldDB" id="A0A4R8M7X0"/>
<evidence type="ECO:0000313" key="7">
    <source>
        <dbReference type="EMBL" id="TDY61590.1"/>
    </source>
</evidence>
<dbReference type="PROSITE" id="PS50885">
    <property type="entry name" value="HAMP"/>
    <property type="match status" value="1"/>
</dbReference>
<dbReference type="Gene3D" id="3.30.450.20">
    <property type="entry name" value="PAS domain"/>
    <property type="match status" value="1"/>
</dbReference>
<protein>
    <submittedName>
        <fullName evidence="7">Cache 3/cache 2 fusion protein</fullName>
    </submittedName>
</protein>
<comment type="similarity">
    <text evidence="2">Belongs to the methyl-accepting chemotaxis (MCP) protein family.</text>
</comment>
<keyword evidence="4" id="KW-1133">Transmembrane helix</keyword>
<evidence type="ECO:0000256" key="3">
    <source>
        <dbReference type="PROSITE-ProRule" id="PRU00284"/>
    </source>
</evidence>